<dbReference type="EMBL" id="GL983859">
    <property type="protein sequence ID" value="EGR31450.1"/>
    <property type="molecule type" value="Genomic_DNA"/>
</dbReference>
<sequence>MHQAHQKDLFQDKNTVKQKKFISKIYLKIEIKFNVSTTKVIIYTGLAYTVTLGTASYFRQEEYKLKLNFLRNLSRFSGFIAQLYIPKFMRGPLYSTYAKVYQVKQEDMILPYNEYKNFNEFFTRKVKPREINIDKRTIVSPADSKILNISEVNGNSNLLVKDIKYNLGEFLTGNKDVVMEGALFESFKLKNPKSKIYQVIFYLNPGDYHRYHSPANILIKKRNHIVGYLAPVKELYIQKNPRVYEENERVALFGEWDFGQFTQVYVGATNVGSMDINFDELKTNRNFKVQYFQKVNIKSIFLPKGVEVGKFNLGSTVVIFFETQGEAQWLVKEGDYVRYGQDVCKV</sequence>
<dbReference type="PANTHER" id="PTHR10067">
    <property type="entry name" value="PHOSPHATIDYLSERINE DECARBOXYLASE"/>
    <property type="match status" value="1"/>
</dbReference>
<name>G0QTJ9_ICHMU</name>
<keyword evidence="7" id="KW-0594">Phospholipid biosynthesis</keyword>
<dbReference type="Pfam" id="PF02666">
    <property type="entry name" value="PS_Dcarbxylase"/>
    <property type="match status" value="1"/>
</dbReference>
<dbReference type="OMA" id="KDYHHYH"/>
<evidence type="ECO:0000256" key="8">
    <source>
        <dbReference type="ARBA" id="ARBA00023239"/>
    </source>
</evidence>
<dbReference type="InterPro" id="IPR033177">
    <property type="entry name" value="PSD-B"/>
</dbReference>
<evidence type="ECO:0000256" key="10">
    <source>
        <dbReference type="ARBA" id="ARBA00023317"/>
    </source>
</evidence>
<evidence type="ECO:0000256" key="4">
    <source>
        <dbReference type="ARBA" id="ARBA00022516"/>
    </source>
</evidence>
<evidence type="ECO:0000256" key="7">
    <source>
        <dbReference type="ARBA" id="ARBA00023209"/>
    </source>
</evidence>
<keyword evidence="13" id="KW-1185">Reference proteome</keyword>
<proteinExistence type="predicted"/>
<accession>G0QTJ9</accession>
<keyword evidence="5" id="KW-0210">Decarboxylase</keyword>
<dbReference type="STRING" id="857967.G0QTJ9"/>
<dbReference type="Proteomes" id="UP000008983">
    <property type="component" value="Unassembled WGS sequence"/>
</dbReference>
<dbReference type="AlphaFoldDB" id="G0QTJ9"/>
<organism evidence="12 13">
    <name type="scientific">Ichthyophthirius multifiliis</name>
    <name type="common">White spot disease agent</name>
    <name type="synonym">Ich</name>
    <dbReference type="NCBI Taxonomy" id="5932"/>
    <lineage>
        <taxon>Eukaryota</taxon>
        <taxon>Sar</taxon>
        <taxon>Alveolata</taxon>
        <taxon>Ciliophora</taxon>
        <taxon>Intramacronucleata</taxon>
        <taxon>Oligohymenophorea</taxon>
        <taxon>Hymenostomatida</taxon>
        <taxon>Ophryoglenina</taxon>
        <taxon>Ichthyophthirius</taxon>
    </lineage>
</organism>
<dbReference type="GO" id="GO:0006646">
    <property type="term" value="P:phosphatidylethanolamine biosynthetic process"/>
    <property type="evidence" value="ECO:0007669"/>
    <property type="project" value="UniProtKB-UniPathway"/>
</dbReference>
<dbReference type="OrthoDB" id="4330at2759"/>
<keyword evidence="8 12" id="KW-0456">Lyase</keyword>
<evidence type="ECO:0000256" key="3">
    <source>
        <dbReference type="ARBA" id="ARBA00012243"/>
    </source>
</evidence>
<dbReference type="GO" id="GO:0004609">
    <property type="term" value="F:phosphatidylserine decarboxylase activity"/>
    <property type="evidence" value="ECO:0007669"/>
    <property type="project" value="UniProtKB-EC"/>
</dbReference>
<evidence type="ECO:0000313" key="12">
    <source>
        <dbReference type="EMBL" id="EGR31450.1"/>
    </source>
</evidence>
<dbReference type="FunCoup" id="G0QTJ9">
    <property type="interactions" value="112"/>
</dbReference>
<dbReference type="InParanoid" id="G0QTJ9"/>
<keyword evidence="4" id="KW-0444">Lipid biosynthesis</keyword>
<evidence type="ECO:0000256" key="2">
    <source>
        <dbReference type="ARBA" id="ARBA00005189"/>
    </source>
</evidence>
<dbReference type="PANTHER" id="PTHR10067:SF6">
    <property type="entry name" value="PHOSPHATIDYLSERINE DECARBOXYLASE PROENZYME, MITOCHONDRIAL"/>
    <property type="match status" value="1"/>
</dbReference>
<comment type="pathway">
    <text evidence="2">Lipid metabolism.</text>
</comment>
<dbReference type="GO" id="GO:0005739">
    <property type="term" value="C:mitochondrion"/>
    <property type="evidence" value="ECO:0007669"/>
    <property type="project" value="TreeGrafter"/>
</dbReference>
<evidence type="ECO:0000256" key="9">
    <source>
        <dbReference type="ARBA" id="ARBA00023264"/>
    </source>
</evidence>
<dbReference type="InterPro" id="IPR003817">
    <property type="entry name" value="PS_Dcarbxylase"/>
</dbReference>
<keyword evidence="10" id="KW-0670">Pyruvate</keyword>
<evidence type="ECO:0000313" key="13">
    <source>
        <dbReference type="Proteomes" id="UP000008983"/>
    </source>
</evidence>
<dbReference type="UniPathway" id="UPA00558"/>
<protein>
    <recommendedName>
        <fullName evidence="3">phosphatidylserine decarboxylase</fullName>
        <ecNumber evidence="3">4.1.1.65</ecNumber>
    </recommendedName>
</protein>
<comment type="pathway">
    <text evidence="11">Phospholipid metabolism; phosphatidylethanolamine biosynthesis.</text>
</comment>
<dbReference type="EC" id="4.1.1.65" evidence="3"/>
<evidence type="ECO:0000256" key="1">
    <source>
        <dbReference type="ARBA" id="ARBA00001928"/>
    </source>
</evidence>
<dbReference type="GeneID" id="14907602"/>
<comment type="cofactor">
    <cofactor evidence="1">
        <name>pyruvate</name>
        <dbReference type="ChEBI" id="CHEBI:15361"/>
    </cofactor>
</comment>
<dbReference type="NCBIfam" id="TIGR00163">
    <property type="entry name" value="PS_decarb"/>
    <property type="match status" value="1"/>
</dbReference>
<keyword evidence="6" id="KW-0443">Lipid metabolism</keyword>
<dbReference type="RefSeq" id="XP_004034936.1">
    <property type="nucleotide sequence ID" value="XM_004034888.1"/>
</dbReference>
<evidence type="ECO:0000256" key="5">
    <source>
        <dbReference type="ARBA" id="ARBA00022793"/>
    </source>
</evidence>
<evidence type="ECO:0000256" key="6">
    <source>
        <dbReference type="ARBA" id="ARBA00023098"/>
    </source>
</evidence>
<keyword evidence="9" id="KW-1208">Phospholipid metabolism</keyword>
<reference evidence="12 13" key="1">
    <citation type="submission" date="2011-07" db="EMBL/GenBank/DDBJ databases">
        <authorList>
            <person name="Coyne R."/>
            <person name="Brami D."/>
            <person name="Johnson J."/>
            <person name="Hostetler J."/>
            <person name="Hannick L."/>
            <person name="Clark T."/>
            <person name="Cassidy-Hanley D."/>
            <person name="Inman J."/>
        </authorList>
    </citation>
    <scope>NUCLEOTIDE SEQUENCE [LARGE SCALE GENOMIC DNA]</scope>
    <source>
        <strain evidence="12 13">G5</strain>
    </source>
</reference>
<evidence type="ECO:0000256" key="11">
    <source>
        <dbReference type="ARBA" id="ARBA00024326"/>
    </source>
</evidence>
<dbReference type="eggNOG" id="KOG2420">
    <property type="taxonomic scope" value="Eukaryota"/>
</dbReference>
<gene>
    <name evidence="12" type="ORF">IMG5_108990</name>
</gene>